<dbReference type="Proteomes" id="UP001331761">
    <property type="component" value="Unassembled WGS sequence"/>
</dbReference>
<sequence>MFTTRRSRAARGLAVEEVRATKGPERFEESNHHPWCAGDRSFVDGWYGYLPFRSPQHRISTVGSFSLSLLLPKINVIRHGDSHHDGQHSYSRPRVRGKRRILSMWSTRDHVRRTHRVRG</sequence>
<accession>A0AAN8EMA6</accession>
<gene>
    <name evidence="1" type="ORF">GCK32_005829</name>
</gene>
<comment type="caution">
    <text evidence="1">The sequence shown here is derived from an EMBL/GenBank/DDBJ whole genome shotgun (WGS) entry which is preliminary data.</text>
</comment>
<dbReference type="AlphaFoldDB" id="A0AAN8EMA6"/>
<reference evidence="1 2" key="1">
    <citation type="submission" date="2019-10" db="EMBL/GenBank/DDBJ databases">
        <title>Assembly and Annotation for the nematode Trichostrongylus colubriformis.</title>
        <authorList>
            <person name="Martin J."/>
        </authorList>
    </citation>
    <scope>NUCLEOTIDE SEQUENCE [LARGE SCALE GENOMIC DNA]</scope>
    <source>
        <strain evidence="1">G859</strain>
        <tissue evidence="1">Whole worm</tissue>
    </source>
</reference>
<name>A0AAN8EMA6_TRICO</name>
<organism evidence="1 2">
    <name type="scientific">Trichostrongylus colubriformis</name>
    <name type="common">Black scour worm</name>
    <dbReference type="NCBI Taxonomy" id="6319"/>
    <lineage>
        <taxon>Eukaryota</taxon>
        <taxon>Metazoa</taxon>
        <taxon>Ecdysozoa</taxon>
        <taxon>Nematoda</taxon>
        <taxon>Chromadorea</taxon>
        <taxon>Rhabditida</taxon>
        <taxon>Rhabditina</taxon>
        <taxon>Rhabditomorpha</taxon>
        <taxon>Strongyloidea</taxon>
        <taxon>Trichostrongylidae</taxon>
        <taxon>Trichostrongylus</taxon>
    </lineage>
</organism>
<proteinExistence type="predicted"/>
<dbReference type="EMBL" id="WIXE01025944">
    <property type="protein sequence ID" value="KAK5964331.1"/>
    <property type="molecule type" value="Genomic_DNA"/>
</dbReference>
<evidence type="ECO:0000313" key="2">
    <source>
        <dbReference type="Proteomes" id="UP001331761"/>
    </source>
</evidence>
<protein>
    <submittedName>
        <fullName evidence="1">Uncharacterized protein</fullName>
    </submittedName>
</protein>
<evidence type="ECO:0000313" key="1">
    <source>
        <dbReference type="EMBL" id="KAK5964331.1"/>
    </source>
</evidence>
<keyword evidence="2" id="KW-1185">Reference proteome</keyword>